<dbReference type="EMBL" id="CP022163">
    <property type="protein sequence ID" value="ATB27781.1"/>
    <property type="molecule type" value="Genomic_DNA"/>
</dbReference>
<protein>
    <recommendedName>
        <fullName evidence="3">Ferrochelatase</fullName>
    </recommendedName>
</protein>
<proteinExistence type="predicted"/>
<dbReference type="AlphaFoldDB" id="A0A250I9D0"/>
<accession>A0A250I9D0</accession>
<gene>
    <name evidence="1" type="ORF">MEBOL_001226</name>
</gene>
<keyword evidence="2" id="KW-1185">Reference proteome</keyword>
<dbReference type="KEGG" id="mbd:MEBOL_001226"/>
<evidence type="ECO:0000313" key="2">
    <source>
        <dbReference type="Proteomes" id="UP000217289"/>
    </source>
</evidence>
<name>A0A250I9D0_9BACT</name>
<evidence type="ECO:0000313" key="1">
    <source>
        <dbReference type="EMBL" id="ATB27781.1"/>
    </source>
</evidence>
<evidence type="ECO:0008006" key="3">
    <source>
        <dbReference type="Google" id="ProtNLM"/>
    </source>
</evidence>
<sequence>MGGREVSAFPQTAFAELERLGPLLGVRASLDTSRECAPLPVELAARVLAGQEAGERGGAFVRGLTDVVLVLIEDFPDNIFWDLDYLACRLWSAGGPRDIEVFTHRVVGLFRGFGNKSELRFRYAHDFLFGFDWARWVAREPLVRAGIGPFDLAFFDYLDARRQTLVELISDNDAKYGQLEGAAFRNPFTFLREPHEEELLHQMLAREDLIPVKAWRMDGERRWELPFSDLRAETARRLGITREDAS</sequence>
<dbReference type="OrthoDB" id="328345at2"/>
<organism evidence="1 2">
    <name type="scientific">Melittangium boletus DSM 14713</name>
    <dbReference type="NCBI Taxonomy" id="1294270"/>
    <lineage>
        <taxon>Bacteria</taxon>
        <taxon>Pseudomonadati</taxon>
        <taxon>Myxococcota</taxon>
        <taxon>Myxococcia</taxon>
        <taxon>Myxococcales</taxon>
        <taxon>Cystobacterineae</taxon>
        <taxon>Archangiaceae</taxon>
        <taxon>Melittangium</taxon>
    </lineage>
</organism>
<reference evidence="1 2" key="1">
    <citation type="submission" date="2017-06" db="EMBL/GenBank/DDBJ databases">
        <authorList>
            <person name="Kim H.J."/>
            <person name="Triplett B.A."/>
        </authorList>
    </citation>
    <scope>NUCLEOTIDE SEQUENCE [LARGE SCALE GENOMIC DNA]</scope>
    <source>
        <strain evidence="1 2">DSM 14713</strain>
    </source>
</reference>
<dbReference type="Proteomes" id="UP000217289">
    <property type="component" value="Chromosome"/>
</dbReference>